<evidence type="ECO:0000256" key="6">
    <source>
        <dbReference type="ARBA" id="ARBA00023310"/>
    </source>
</evidence>
<dbReference type="EMBL" id="DTHJ01000060">
    <property type="protein sequence ID" value="HHS62537.1"/>
    <property type="molecule type" value="Genomic_DNA"/>
</dbReference>
<dbReference type="Gene3D" id="1.10.520.20">
    <property type="entry name" value="N-terminal domain of the delta subunit of the F1F0-ATP synthase"/>
    <property type="match status" value="1"/>
</dbReference>
<gene>
    <name evidence="7 9" type="primary">atpH</name>
    <name evidence="9" type="ORF">ENV70_02825</name>
</gene>
<keyword evidence="7" id="KW-0139">CF(1)</keyword>
<proteinExistence type="inferred from homology"/>
<evidence type="ECO:0000256" key="3">
    <source>
        <dbReference type="ARBA" id="ARBA00022781"/>
    </source>
</evidence>
<protein>
    <recommendedName>
        <fullName evidence="7">ATP synthase subunit delta</fullName>
    </recommendedName>
    <alternativeName>
        <fullName evidence="7">ATP synthase F(1) sector subunit delta</fullName>
    </alternativeName>
    <alternativeName>
        <fullName evidence="7">F-type ATPase subunit delta</fullName>
        <shortName evidence="7">F-ATPase subunit delta</shortName>
    </alternativeName>
</protein>
<reference evidence="9" key="1">
    <citation type="journal article" date="2020" name="mSystems">
        <title>Genome- and Community-Level Interaction Insights into Carbon Utilization and Element Cycling Functions of Hydrothermarchaeota in Hydrothermal Sediment.</title>
        <authorList>
            <person name="Zhou Z."/>
            <person name="Liu Y."/>
            <person name="Xu W."/>
            <person name="Pan J."/>
            <person name="Luo Z.H."/>
            <person name="Li M."/>
        </authorList>
    </citation>
    <scope>NUCLEOTIDE SEQUENCE [LARGE SCALE GENOMIC DNA]</scope>
    <source>
        <strain evidence="9">SpSt-783</strain>
    </source>
</reference>
<comment type="subcellular location">
    <subcellularLocation>
        <location evidence="7">Cell membrane</location>
        <topology evidence="7">Peripheral membrane protein</topology>
    </subcellularLocation>
    <subcellularLocation>
        <location evidence="1">Membrane</location>
    </subcellularLocation>
</comment>
<comment type="similarity">
    <text evidence="7">Belongs to the ATPase delta chain family.</text>
</comment>
<keyword evidence="7" id="KW-1003">Cell membrane</keyword>
<dbReference type="InterPro" id="IPR026015">
    <property type="entry name" value="ATP_synth_OSCP/delta_N_sf"/>
</dbReference>
<evidence type="ECO:0000313" key="9">
    <source>
        <dbReference type="EMBL" id="HHS62537.1"/>
    </source>
</evidence>
<keyword evidence="2 7" id="KW-0813">Transport</keyword>
<keyword evidence="6 7" id="KW-0066">ATP synthesis</keyword>
<dbReference type="InterPro" id="IPR000711">
    <property type="entry name" value="ATPase_OSCP/dsu"/>
</dbReference>
<evidence type="ECO:0000256" key="5">
    <source>
        <dbReference type="ARBA" id="ARBA00023136"/>
    </source>
</evidence>
<dbReference type="PRINTS" id="PR00125">
    <property type="entry name" value="ATPASEDELTA"/>
</dbReference>
<keyword evidence="4 7" id="KW-0406">Ion transport</keyword>
<keyword evidence="3 7" id="KW-0375">Hydrogen ion transport</keyword>
<sequence length="184" mass="21070">MKRPRPEDNPSQKKEGYKEESGIQTSDKDMEKIISELEVVDSSFRSSLKLRGYLENPRIPFAEKQKTLRELFKDYIGPQTYEFVFLLLRCNALSSLSEILRNYKRTRVETGVLEIEVKTAVPLTNEEKNSLYKSFSEKLKKPVSIKNIIDPEIIGGVVIKSGDIMIDASLKSRISELLKNLKQG</sequence>
<dbReference type="PANTHER" id="PTHR11910">
    <property type="entry name" value="ATP SYNTHASE DELTA CHAIN"/>
    <property type="match status" value="1"/>
</dbReference>
<accession>A0A7C6AF14</accession>
<evidence type="ECO:0000256" key="4">
    <source>
        <dbReference type="ARBA" id="ARBA00023065"/>
    </source>
</evidence>
<dbReference type="InterPro" id="IPR020781">
    <property type="entry name" value="ATPase_OSCP/d_CS"/>
</dbReference>
<organism evidence="9">
    <name type="scientific">candidate division WOR-3 bacterium</name>
    <dbReference type="NCBI Taxonomy" id="2052148"/>
    <lineage>
        <taxon>Bacteria</taxon>
        <taxon>Bacteria division WOR-3</taxon>
    </lineage>
</organism>
<dbReference type="HAMAP" id="MF_01416">
    <property type="entry name" value="ATP_synth_delta_bact"/>
    <property type="match status" value="1"/>
</dbReference>
<name>A0A7C6AF14_UNCW3</name>
<dbReference type="NCBIfam" id="TIGR01145">
    <property type="entry name" value="ATP_synt_delta"/>
    <property type="match status" value="1"/>
</dbReference>
<dbReference type="SUPFAM" id="SSF160527">
    <property type="entry name" value="V-type ATPase subunit E-like"/>
    <property type="match status" value="1"/>
</dbReference>
<dbReference type="AlphaFoldDB" id="A0A7C6AF14"/>
<evidence type="ECO:0000256" key="1">
    <source>
        <dbReference type="ARBA" id="ARBA00004370"/>
    </source>
</evidence>
<evidence type="ECO:0000256" key="7">
    <source>
        <dbReference type="HAMAP-Rule" id="MF_01416"/>
    </source>
</evidence>
<dbReference type="Pfam" id="PF00213">
    <property type="entry name" value="OSCP"/>
    <property type="match status" value="1"/>
</dbReference>
<comment type="function">
    <text evidence="7">F(1)F(0) ATP synthase produces ATP from ADP in the presence of a proton or sodium gradient. F-type ATPases consist of two structural domains, F(1) containing the extramembraneous catalytic core and F(0) containing the membrane proton channel, linked together by a central stalk and a peripheral stalk. During catalysis, ATP synthesis in the catalytic domain of F(1) is coupled via a rotary mechanism of the central stalk subunits to proton translocation.</text>
</comment>
<dbReference type="SUPFAM" id="SSF47928">
    <property type="entry name" value="N-terminal domain of the delta subunit of the F1F0-ATP synthase"/>
    <property type="match status" value="1"/>
</dbReference>
<dbReference type="GO" id="GO:0005886">
    <property type="term" value="C:plasma membrane"/>
    <property type="evidence" value="ECO:0007669"/>
    <property type="project" value="UniProtKB-SubCell"/>
</dbReference>
<dbReference type="PROSITE" id="PS00389">
    <property type="entry name" value="ATPASE_DELTA"/>
    <property type="match status" value="1"/>
</dbReference>
<dbReference type="GO" id="GO:0046933">
    <property type="term" value="F:proton-transporting ATP synthase activity, rotational mechanism"/>
    <property type="evidence" value="ECO:0007669"/>
    <property type="project" value="UniProtKB-UniRule"/>
</dbReference>
<comment type="function">
    <text evidence="7">This protein is part of the stalk that links CF(0) to CF(1). It either transmits conformational changes from CF(0) to CF(1) or is implicated in proton conduction.</text>
</comment>
<feature type="region of interest" description="Disordered" evidence="8">
    <location>
        <begin position="1"/>
        <end position="27"/>
    </location>
</feature>
<evidence type="ECO:0000256" key="8">
    <source>
        <dbReference type="SAM" id="MobiDB-lite"/>
    </source>
</evidence>
<keyword evidence="5 7" id="KW-0472">Membrane</keyword>
<comment type="caution">
    <text evidence="9">The sequence shown here is derived from an EMBL/GenBank/DDBJ whole genome shotgun (WGS) entry which is preliminary data.</text>
</comment>
<dbReference type="GO" id="GO:0045259">
    <property type="term" value="C:proton-transporting ATP synthase complex"/>
    <property type="evidence" value="ECO:0007669"/>
    <property type="project" value="UniProtKB-KW"/>
</dbReference>
<evidence type="ECO:0000256" key="2">
    <source>
        <dbReference type="ARBA" id="ARBA00022448"/>
    </source>
</evidence>